<evidence type="ECO:0000313" key="1">
    <source>
        <dbReference type="EMBL" id="KAG1896934.1"/>
    </source>
</evidence>
<dbReference type="GO" id="GO:0004386">
    <property type="term" value="F:helicase activity"/>
    <property type="evidence" value="ECO:0007669"/>
    <property type="project" value="UniProtKB-KW"/>
</dbReference>
<gene>
    <name evidence="1" type="ORF">F5891DRAFT_957910</name>
</gene>
<dbReference type="GeneID" id="64669819"/>
<comment type="caution">
    <text evidence="1">The sequence shown here is derived from an EMBL/GenBank/DDBJ whole genome shotgun (WGS) entry which is preliminary data.</text>
</comment>
<evidence type="ECO:0000313" key="2">
    <source>
        <dbReference type="Proteomes" id="UP001195769"/>
    </source>
</evidence>
<dbReference type="AlphaFoldDB" id="A0AAD4DZF4"/>
<dbReference type="EMBL" id="JABBWK010000051">
    <property type="protein sequence ID" value="KAG1896934.1"/>
    <property type="molecule type" value="Genomic_DNA"/>
</dbReference>
<sequence length="65" mass="7278">TVSGRQFPLHAAYATTFNACQGLTLARTALDLRTDPFARGQLYTALSRVRTRRDTLCLFAETNEE</sequence>
<feature type="non-terminal residue" evidence="1">
    <location>
        <position position="1"/>
    </location>
</feature>
<name>A0AAD4DZF4_9AGAM</name>
<protein>
    <submittedName>
        <fullName evidence="1">ATP-dependent DNA helicase PIF1</fullName>
    </submittedName>
</protein>
<dbReference type="InterPro" id="IPR027417">
    <property type="entry name" value="P-loop_NTPase"/>
</dbReference>
<dbReference type="RefSeq" id="XP_041222510.1">
    <property type="nucleotide sequence ID" value="XM_041375521.1"/>
</dbReference>
<keyword evidence="1" id="KW-0067">ATP-binding</keyword>
<proteinExistence type="predicted"/>
<reference evidence="1" key="1">
    <citation type="journal article" date="2020" name="New Phytol.">
        <title>Comparative genomics reveals dynamic genome evolution in host specialist ectomycorrhizal fungi.</title>
        <authorList>
            <person name="Lofgren L.A."/>
            <person name="Nguyen N.H."/>
            <person name="Vilgalys R."/>
            <person name="Ruytinx J."/>
            <person name="Liao H.L."/>
            <person name="Branco S."/>
            <person name="Kuo A."/>
            <person name="LaButti K."/>
            <person name="Lipzen A."/>
            <person name="Andreopoulos W."/>
            <person name="Pangilinan J."/>
            <person name="Riley R."/>
            <person name="Hundley H."/>
            <person name="Na H."/>
            <person name="Barry K."/>
            <person name="Grigoriev I.V."/>
            <person name="Stajich J.E."/>
            <person name="Kennedy P.G."/>
        </authorList>
    </citation>
    <scope>NUCLEOTIDE SEQUENCE</scope>
    <source>
        <strain evidence="1">FC203</strain>
    </source>
</reference>
<dbReference type="SUPFAM" id="SSF52540">
    <property type="entry name" value="P-loop containing nucleoside triphosphate hydrolases"/>
    <property type="match status" value="1"/>
</dbReference>
<keyword evidence="1" id="KW-0347">Helicase</keyword>
<keyword evidence="1" id="KW-0547">Nucleotide-binding</keyword>
<accession>A0AAD4DZF4</accession>
<organism evidence="1 2">
    <name type="scientific">Suillus fuscotomentosus</name>
    <dbReference type="NCBI Taxonomy" id="1912939"/>
    <lineage>
        <taxon>Eukaryota</taxon>
        <taxon>Fungi</taxon>
        <taxon>Dikarya</taxon>
        <taxon>Basidiomycota</taxon>
        <taxon>Agaricomycotina</taxon>
        <taxon>Agaricomycetes</taxon>
        <taxon>Agaricomycetidae</taxon>
        <taxon>Boletales</taxon>
        <taxon>Suillineae</taxon>
        <taxon>Suillaceae</taxon>
        <taxon>Suillus</taxon>
    </lineage>
</organism>
<keyword evidence="2" id="KW-1185">Reference proteome</keyword>
<keyword evidence="1" id="KW-0378">Hydrolase</keyword>
<dbReference type="Proteomes" id="UP001195769">
    <property type="component" value="Unassembled WGS sequence"/>
</dbReference>